<evidence type="ECO:0000313" key="1">
    <source>
        <dbReference type="EMBL" id="SBS43417.1"/>
    </source>
</evidence>
<dbReference type="AlphaFoldDB" id="A0A1A8U7T5"/>
<sequence>VILFCVFQISFMNKNDLFQDKMLHHGQHLRLYLSPFKGTTDVRGFVLVCKWDFFLLLCTFKEKNTLYKITKFGPSLKHIRGSGQFWRAFSTT</sequence>
<gene>
    <name evidence="1" type="primary">GNAV1</name>
</gene>
<proteinExistence type="predicted"/>
<feature type="non-terminal residue" evidence="1">
    <location>
        <position position="1"/>
    </location>
</feature>
<name>A0A1A8U7T5_NOTFU</name>
<organism evidence="1">
    <name type="scientific">Nothobranchius furzeri</name>
    <name type="common">Turquoise killifish</name>
    <dbReference type="NCBI Taxonomy" id="105023"/>
    <lineage>
        <taxon>Eukaryota</taxon>
        <taxon>Metazoa</taxon>
        <taxon>Chordata</taxon>
        <taxon>Craniata</taxon>
        <taxon>Vertebrata</taxon>
        <taxon>Euteleostomi</taxon>
        <taxon>Actinopterygii</taxon>
        <taxon>Neopterygii</taxon>
        <taxon>Teleostei</taxon>
        <taxon>Neoteleostei</taxon>
        <taxon>Acanthomorphata</taxon>
        <taxon>Ovalentaria</taxon>
        <taxon>Atherinomorphae</taxon>
        <taxon>Cyprinodontiformes</taxon>
        <taxon>Nothobranchiidae</taxon>
        <taxon>Nothobranchius</taxon>
    </lineage>
</organism>
<dbReference type="EMBL" id="HAEJ01002960">
    <property type="protein sequence ID" value="SBS43417.1"/>
    <property type="molecule type" value="Transcribed_RNA"/>
</dbReference>
<reference evidence="1" key="2">
    <citation type="submission" date="2016-06" db="EMBL/GenBank/DDBJ databases">
        <title>The genome of a short-lived fish provides insights into sex chromosome evolution and the genetic control of aging.</title>
        <authorList>
            <person name="Reichwald K."/>
            <person name="Felder M."/>
            <person name="Petzold A."/>
            <person name="Koch P."/>
            <person name="Groth M."/>
            <person name="Platzer M."/>
        </authorList>
    </citation>
    <scope>NUCLEOTIDE SEQUENCE</scope>
    <source>
        <tissue evidence="1">Brain</tissue>
    </source>
</reference>
<reference evidence="1" key="1">
    <citation type="submission" date="2016-05" db="EMBL/GenBank/DDBJ databases">
        <authorList>
            <person name="Lavstsen T."/>
            <person name="Jespersen J.S."/>
        </authorList>
    </citation>
    <scope>NUCLEOTIDE SEQUENCE</scope>
    <source>
        <tissue evidence="1">Brain</tissue>
    </source>
</reference>
<protein>
    <submittedName>
        <fullName evidence="1">Guanine nucleotide binding protein (G protein) alpha v1</fullName>
    </submittedName>
</protein>
<feature type="non-terminal residue" evidence="1">
    <location>
        <position position="92"/>
    </location>
</feature>
<accession>A0A1A8U7T5</accession>